<dbReference type="Proteomes" id="UP001194729">
    <property type="component" value="Unassembled WGS sequence"/>
</dbReference>
<proteinExistence type="predicted"/>
<sequence length="141" mass="16328">MNDIDHFCSSKTYIFKHSMQQNLATKSIRPFIGCNDYAESIAFYKAIGFHVTSVATNMSVCQLGNCSFYLQDSQVKDWIDNTMLFLEVNDPEGFLTYLKSLDLKKQFPAVKLNDIVEHEWGKEFFLHDPSNILWHIGSFKE</sequence>
<dbReference type="InterPro" id="IPR029068">
    <property type="entry name" value="Glyas_Bleomycin-R_OHBP_Dase"/>
</dbReference>
<organism evidence="1 2">
    <name type="scientific">Nonlabens mediterrranea</name>
    <dbReference type="NCBI Taxonomy" id="1419947"/>
    <lineage>
        <taxon>Bacteria</taxon>
        <taxon>Pseudomonadati</taxon>
        <taxon>Bacteroidota</taxon>
        <taxon>Flavobacteriia</taxon>
        <taxon>Flavobacteriales</taxon>
        <taxon>Flavobacteriaceae</taxon>
        <taxon>Nonlabens</taxon>
    </lineage>
</organism>
<protein>
    <submittedName>
        <fullName evidence="1">Glyoxalase</fullName>
    </submittedName>
</protein>
<name>A0ABS0A889_9FLAO</name>
<dbReference type="EMBL" id="JADKYU010000799">
    <property type="protein sequence ID" value="MBF4985610.1"/>
    <property type="molecule type" value="Genomic_DNA"/>
</dbReference>
<evidence type="ECO:0000313" key="2">
    <source>
        <dbReference type="Proteomes" id="UP001194729"/>
    </source>
</evidence>
<gene>
    <name evidence="1" type="ORF">FNJ87_15180</name>
</gene>
<dbReference type="SUPFAM" id="SSF54593">
    <property type="entry name" value="Glyoxalase/Bleomycin resistance protein/Dihydroxybiphenyl dioxygenase"/>
    <property type="match status" value="1"/>
</dbReference>
<keyword evidence="2" id="KW-1185">Reference proteome</keyword>
<accession>A0ABS0A889</accession>
<evidence type="ECO:0000313" key="1">
    <source>
        <dbReference type="EMBL" id="MBF4985610.1"/>
    </source>
</evidence>
<comment type="caution">
    <text evidence="1">The sequence shown here is derived from an EMBL/GenBank/DDBJ whole genome shotgun (WGS) entry which is preliminary data.</text>
</comment>
<reference evidence="1 2" key="1">
    <citation type="submission" date="2020-11" db="EMBL/GenBank/DDBJ databases">
        <title>P. mediterranea TC4 genome.</title>
        <authorList>
            <person name="Molmeret M."/>
        </authorList>
    </citation>
    <scope>NUCLEOTIDE SEQUENCE [LARGE SCALE GENOMIC DNA]</scope>
    <source>
        <strain evidence="1 2">TC4</strain>
    </source>
</reference>
<dbReference type="Gene3D" id="3.10.180.10">
    <property type="entry name" value="2,3-Dihydroxybiphenyl 1,2-Dioxygenase, domain 1"/>
    <property type="match status" value="1"/>
</dbReference>